<proteinExistence type="predicted"/>
<evidence type="ECO:0000313" key="2">
    <source>
        <dbReference type="Proteomes" id="UP001500067"/>
    </source>
</evidence>
<dbReference type="Proteomes" id="UP001500067">
    <property type="component" value="Unassembled WGS sequence"/>
</dbReference>
<accession>A0ABP8NG45</accession>
<gene>
    <name evidence="1" type="ORF">GCM10023093_17200</name>
</gene>
<organism evidence="1 2">
    <name type="scientific">Nemorincola caseinilytica</name>
    <dbReference type="NCBI Taxonomy" id="2054315"/>
    <lineage>
        <taxon>Bacteria</taxon>
        <taxon>Pseudomonadati</taxon>
        <taxon>Bacteroidota</taxon>
        <taxon>Chitinophagia</taxon>
        <taxon>Chitinophagales</taxon>
        <taxon>Chitinophagaceae</taxon>
        <taxon>Nemorincola</taxon>
    </lineage>
</organism>
<evidence type="ECO:0000313" key="1">
    <source>
        <dbReference type="EMBL" id="GAA4465286.1"/>
    </source>
</evidence>
<protein>
    <submittedName>
        <fullName evidence="1">Uncharacterized protein</fullName>
    </submittedName>
</protein>
<name>A0ABP8NG45_9BACT</name>
<keyword evidence="2" id="KW-1185">Reference proteome</keyword>
<reference evidence="2" key="1">
    <citation type="journal article" date="2019" name="Int. J. Syst. Evol. Microbiol.">
        <title>The Global Catalogue of Microorganisms (GCM) 10K type strain sequencing project: providing services to taxonomists for standard genome sequencing and annotation.</title>
        <authorList>
            <consortium name="The Broad Institute Genomics Platform"/>
            <consortium name="The Broad Institute Genome Sequencing Center for Infectious Disease"/>
            <person name="Wu L."/>
            <person name="Ma J."/>
        </authorList>
    </citation>
    <scope>NUCLEOTIDE SEQUENCE [LARGE SCALE GENOMIC DNA]</scope>
    <source>
        <strain evidence="2">JCM 32105</strain>
    </source>
</reference>
<comment type="caution">
    <text evidence="1">The sequence shown here is derived from an EMBL/GenBank/DDBJ whole genome shotgun (WGS) entry which is preliminary data.</text>
</comment>
<sequence>MKKMRLFALLLVAISLFGFMPPEWVTIQSPEGKFRMMFPRQPVLTEDEGDVRSYTFKYDVGKFKDDNITYSISYADHPDTVIHSDYKDAIINAFFDKAIKDALKKEKGTKLSDIKINYKDYPGRRMKMSFMDGKGMVYMQFYLVGSRFYTIQVSCEKEHDNNVAIEKFLGSFTLI</sequence>
<dbReference type="RefSeq" id="WP_345081618.1">
    <property type="nucleotide sequence ID" value="NZ_BAABFA010000010.1"/>
</dbReference>
<dbReference type="EMBL" id="BAABFA010000010">
    <property type="protein sequence ID" value="GAA4465286.1"/>
    <property type="molecule type" value="Genomic_DNA"/>
</dbReference>